<dbReference type="AlphaFoldDB" id="A0A699YQ08"/>
<comment type="caution">
    <text evidence="1">The sequence shown here is derived from an EMBL/GenBank/DDBJ whole genome shotgun (WGS) entry which is preliminary data.</text>
</comment>
<gene>
    <name evidence="1" type="ORF">HaLaN_07184</name>
</gene>
<proteinExistence type="predicted"/>
<dbReference type="EMBL" id="BLLF01000422">
    <property type="protein sequence ID" value="GFH11651.1"/>
    <property type="molecule type" value="Genomic_DNA"/>
</dbReference>
<organism evidence="1 2">
    <name type="scientific">Haematococcus lacustris</name>
    <name type="common">Green alga</name>
    <name type="synonym">Haematococcus pluvialis</name>
    <dbReference type="NCBI Taxonomy" id="44745"/>
    <lineage>
        <taxon>Eukaryota</taxon>
        <taxon>Viridiplantae</taxon>
        <taxon>Chlorophyta</taxon>
        <taxon>core chlorophytes</taxon>
        <taxon>Chlorophyceae</taxon>
        <taxon>CS clade</taxon>
        <taxon>Chlamydomonadales</taxon>
        <taxon>Haematococcaceae</taxon>
        <taxon>Haematococcus</taxon>
    </lineage>
</organism>
<name>A0A699YQ08_HAELA</name>
<protein>
    <submittedName>
        <fullName evidence="1">Uncharacterized protein</fullName>
    </submittedName>
</protein>
<feature type="non-terminal residue" evidence="1">
    <location>
        <position position="1"/>
    </location>
</feature>
<dbReference type="Proteomes" id="UP000485058">
    <property type="component" value="Unassembled WGS sequence"/>
</dbReference>
<accession>A0A699YQ08</accession>
<reference evidence="1 2" key="1">
    <citation type="submission" date="2020-02" db="EMBL/GenBank/DDBJ databases">
        <title>Draft genome sequence of Haematococcus lacustris strain NIES-144.</title>
        <authorList>
            <person name="Morimoto D."/>
            <person name="Nakagawa S."/>
            <person name="Yoshida T."/>
            <person name="Sawayama S."/>
        </authorList>
    </citation>
    <scope>NUCLEOTIDE SEQUENCE [LARGE SCALE GENOMIC DNA]</scope>
    <source>
        <strain evidence="1 2">NIES-144</strain>
    </source>
</reference>
<evidence type="ECO:0000313" key="2">
    <source>
        <dbReference type="Proteomes" id="UP000485058"/>
    </source>
</evidence>
<evidence type="ECO:0000313" key="1">
    <source>
        <dbReference type="EMBL" id="GFH11651.1"/>
    </source>
</evidence>
<sequence length="80" mass="8606">MAFLNSRTAPNTTLLLVENDLDCGADGVNATIAAHAGFLVSRNVTVQSSGVGPGLLQHAFYPAIIWRYQTADFRQDQSNP</sequence>
<keyword evidence="2" id="KW-1185">Reference proteome</keyword>